<feature type="transmembrane region" description="Helical" evidence="9">
    <location>
        <begin position="396"/>
        <end position="416"/>
    </location>
</feature>
<keyword evidence="4" id="KW-1003">Cell membrane</keyword>
<dbReference type="GeneID" id="35119233"/>
<feature type="transmembrane region" description="Helical" evidence="9">
    <location>
        <begin position="142"/>
        <end position="167"/>
    </location>
</feature>
<evidence type="ECO:0000256" key="3">
    <source>
        <dbReference type="ARBA" id="ARBA00022448"/>
    </source>
</evidence>
<comment type="similarity">
    <text evidence="2">Belongs to the TrkH potassium transport family.</text>
</comment>
<dbReference type="Pfam" id="PF02386">
    <property type="entry name" value="TrkH"/>
    <property type="match status" value="2"/>
</dbReference>
<dbReference type="EMBL" id="CP017803">
    <property type="protein sequence ID" value="ATZ60297.1"/>
    <property type="molecule type" value="Genomic_DNA"/>
</dbReference>
<evidence type="ECO:0000256" key="2">
    <source>
        <dbReference type="ARBA" id="ARBA00009137"/>
    </source>
</evidence>
<evidence type="ECO:0000256" key="6">
    <source>
        <dbReference type="ARBA" id="ARBA00022989"/>
    </source>
</evidence>
<keyword evidence="3" id="KW-0813">Transport</keyword>
<dbReference type="PANTHER" id="PTHR32024">
    <property type="entry name" value="TRK SYSTEM POTASSIUM UPTAKE PROTEIN TRKG-RELATED"/>
    <property type="match status" value="1"/>
</dbReference>
<keyword evidence="6 9" id="KW-1133">Transmembrane helix</keyword>
<comment type="subcellular location">
    <subcellularLocation>
        <location evidence="1">Cell membrane</location>
        <topology evidence="1">Multi-pass membrane protein</topology>
    </subcellularLocation>
</comment>
<organism evidence="10 11">
    <name type="scientific">Methanobrevibacter smithii</name>
    <dbReference type="NCBI Taxonomy" id="2173"/>
    <lineage>
        <taxon>Archaea</taxon>
        <taxon>Methanobacteriati</taxon>
        <taxon>Methanobacteriota</taxon>
        <taxon>Methanomada group</taxon>
        <taxon>Methanobacteria</taxon>
        <taxon>Methanobacteriales</taxon>
        <taxon>Methanobacteriaceae</taxon>
        <taxon>Methanobrevibacter</taxon>
    </lineage>
</organism>
<dbReference type="GO" id="GO:0030001">
    <property type="term" value="P:metal ion transport"/>
    <property type="evidence" value="ECO:0007669"/>
    <property type="project" value="UniProtKB-ARBA"/>
</dbReference>
<dbReference type="RefSeq" id="WP_100815718.1">
    <property type="nucleotide sequence ID" value="NZ_CP017803.1"/>
</dbReference>
<reference evidence="10 11" key="1">
    <citation type="submission" date="2016-10" db="EMBL/GenBank/DDBJ databases">
        <authorList>
            <person name="Varghese N."/>
        </authorList>
    </citation>
    <scope>NUCLEOTIDE SEQUENCE [LARGE SCALE GENOMIC DNA]</scope>
    <source>
        <strain evidence="10 11">KB11</strain>
    </source>
</reference>
<feature type="transmembrane region" description="Helical" evidence="9">
    <location>
        <begin position="12"/>
        <end position="34"/>
    </location>
</feature>
<dbReference type="AlphaFoldDB" id="A0A2H4U861"/>
<keyword evidence="8 9" id="KW-0472">Membrane</keyword>
<feature type="transmembrane region" description="Helical" evidence="9">
    <location>
        <begin position="82"/>
        <end position="101"/>
    </location>
</feature>
<evidence type="ECO:0000256" key="8">
    <source>
        <dbReference type="ARBA" id="ARBA00023136"/>
    </source>
</evidence>
<evidence type="ECO:0000256" key="9">
    <source>
        <dbReference type="SAM" id="Phobius"/>
    </source>
</evidence>
<proteinExistence type="inferred from homology"/>
<name>A0A2H4U861_METSM</name>
<evidence type="ECO:0000256" key="7">
    <source>
        <dbReference type="ARBA" id="ARBA00023065"/>
    </source>
</evidence>
<evidence type="ECO:0000256" key="1">
    <source>
        <dbReference type="ARBA" id="ARBA00004651"/>
    </source>
</evidence>
<protein>
    <submittedName>
        <fullName evidence="10">Potassium transporter</fullName>
    </submittedName>
</protein>
<feature type="transmembrane region" description="Helical" evidence="9">
    <location>
        <begin position="188"/>
        <end position="205"/>
    </location>
</feature>
<evidence type="ECO:0000256" key="4">
    <source>
        <dbReference type="ARBA" id="ARBA00022475"/>
    </source>
</evidence>
<dbReference type="InterPro" id="IPR003445">
    <property type="entry name" value="Cat_transpt"/>
</dbReference>
<evidence type="ECO:0000313" key="11">
    <source>
        <dbReference type="Proteomes" id="UP000232133"/>
    </source>
</evidence>
<dbReference type="GO" id="GO:0008324">
    <property type="term" value="F:monoatomic cation transmembrane transporter activity"/>
    <property type="evidence" value="ECO:0007669"/>
    <property type="project" value="InterPro"/>
</dbReference>
<feature type="transmembrane region" description="Helical" evidence="9">
    <location>
        <begin position="40"/>
        <end position="61"/>
    </location>
</feature>
<dbReference type="Proteomes" id="UP000232133">
    <property type="component" value="Chromosome"/>
</dbReference>
<dbReference type="GO" id="GO:0005886">
    <property type="term" value="C:plasma membrane"/>
    <property type="evidence" value="ECO:0007669"/>
    <property type="project" value="UniProtKB-SubCell"/>
</dbReference>
<sequence>MMKYITKTDLCIVTRYSGVVMICVGLMCLSPLLIDLIYFEFNYSCFIIPGVFSVILGYICMKTLDKYSSSKMKLKHGMMISSIAWMWAGIVGGVVISLATGTDFLNGIFESTSALTGTGITMFDNVEILPHSILFFRAFEQWVGGLGVVVMVIGVLTRPGTATAKLYQSEAREERLKPSVKTTLKKTIEIYLIYTIVGIILYHLAGMPTFDSICNTFCMIATGGMSIKNANIGYYHNDLIYLISIVLMILGATSFLAHYKIIKTKGKSLIQDLQFKTLICIITFVTIILYLASHIVPIDLLFTVTSSITTTGANVQLASTMAGWPSFILVILMILMLMGGSSGSTVGAIKLYRVITYVKAIYRHIKEILSPDGRVIPIKISGRRVSEKEIGKTGNFITLYLVIIAITWIIFCFYGYPPFDSLFSIISLQGNNGLDVGVLNNTLNPVLKIVSVLNMWVGRLEIYPVLVLFRAIFEIFKK</sequence>
<dbReference type="PANTHER" id="PTHR32024:SF2">
    <property type="entry name" value="TRK SYSTEM POTASSIUM UPTAKE PROTEIN TRKG-RELATED"/>
    <property type="match status" value="1"/>
</dbReference>
<feature type="transmembrane region" description="Helical" evidence="9">
    <location>
        <begin position="239"/>
        <end position="257"/>
    </location>
</feature>
<keyword evidence="5 9" id="KW-0812">Transmembrane</keyword>
<keyword evidence="7" id="KW-0406">Ion transport</keyword>
<feature type="transmembrane region" description="Helical" evidence="9">
    <location>
        <begin position="278"/>
        <end position="304"/>
    </location>
</feature>
<evidence type="ECO:0000256" key="5">
    <source>
        <dbReference type="ARBA" id="ARBA00022692"/>
    </source>
</evidence>
<feature type="transmembrane region" description="Helical" evidence="9">
    <location>
        <begin position="324"/>
        <end position="349"/>
    </location>
</feature>
<gene>
    <name evidence="10" type="ORF">BK798_07600</name>
</gene>
<evidence type="ECO:0000313" key="10">
    <source>
        <dbReference type="EMBL" id="ATZ60297.1"/>
    </source>
</evidence>
<accession>A0A2H4U861</accession>